<evidence type="ECO:0000256" key="4">
    <source>
        <dbReference type="ARBA" id="ARBA00022989"/>
    </source>
</evidence>
<name>A0A8C7ALB3_NEOVI</name>
<organism evidence="7 8">
    <name type="scientific">Neovison vison</name>
    <name type="common">American mink</name>
    <name type="synonym">Mustela vison</name>
    <dbReference type="NCBI Taxonomy" id="452646"/>
    <lineage>
        <taxon>Eukaryota</taxon>
        <taxon>Metazoa</taxon>
        <taxon>Chordata</taxon>
        <taxon>Craniata</taxon>
        <taxon>Vertebrata</taxon>
        <taxon>Euteleostomi</taxon>
        <taxon>Mammalia</taxon>
        <taxon>Eutheria</taxon>
        <taxon>Laurasiatheria</taxon>
        <taxon>Carnivora</taxon>
        <taxon>Caniformia</taxon>
        <taxon>Musteloidea</taxon>
        <taxon>Mustelidae</taxon>
        <taxon>Mustelinae</taxon>
        <taxon>Neogale</taxon>
    </lineage>
</organism>
<dbReference type="GeneTree" id="ENSGT00940000155018"/>
<dbReference type="Proteomes" id="UP000694425">
    <property type="component" value="Unplaced"/>
</dbReference>
<accession>A0A8C7ALB3</accession>
<keyword evidence="8" id="KW-1185">Reference proteome</keyword>
<dbReference type="Gene3D" id="6.10.110.10">
    <property type="match status" value="1"/>
</dbReference>
<keyword evidence="3" id="KW-0812">Transmembrane</keyword>
<sequence length="114" mass="10677">MLVSGMQWTAGAVVGGGLAVAAVPAVLGALGFPGAGVAASSLAAKMMSAAAVTNGGGVASGSLVATLQSGGQLDSPRHLTSSWALLEAGGGGGGAGSPLSREPDAGLHPRTLRS</sequence>
<comment type="subcellular location">
    <subcellularLocation>
        <location evidence="1">Membrane</location>
        <topology evidence="1">Multi-pass membrane protein</topology>
    </subcellularLocation>
</comment>
<dbReference type="PANTHER" id="PTHR16932:SF2">
    <property type="entry name" value="INTERFERON ALPHA-INDUCIBLE PROTEIN 27, MITOCHONDRIAL"/>
    <property type="match status" value="1"/>
</dbReference>
<dbReference type="InterPro" id="IPR038213">
    <property type="entry name" value="IFI6/IFI27-like_sf"/>
</dbReference>
<dbReference type="PANTHER" id="PTHR16932">
    <property type="entry name" value="INTERFERON ALPHA-INDUCIBLE PROTEIN 27"/>
    <property type="match status" value="1"/>
</dbReference>
<evidence type="ECO:0000256" key="5">
    <source>
        <dbReference type="ARBA" id="ARBA00023136"/>
    </source>
</evidence>
<reference evidence="7" key="1">
    <citation type="submission" date="2025-08" db="UniProtKB">
        <authorList>
            <consortium name="Ensembl"/>
        </authorList>
    </citation>
    <scope>IDENTIFICATION</scope>
</reference>
<reference evidence="7" key="2">
    <citation type="submission" date="2025-09" db="UniProtKB">
        <authorList>
            <consortium name="Ensembl"/>
        </authorList>
    </citation>
    <scope>IDENTIFICATION</scope>
</reference>
<evidence type="ECO:0000256" key="2">
    <source>
        <dbReference type="ARBA" id="ARBA00007262"/>
    </source>
</evidence>
<evidence type="ECO:0000313" key="8">
    <source>
        <dbReference type="Proteomes" id="UP000694425"/>
    </source>
</evidence>
<evidence type="ECO:0000256" key="6">
    <source>
        <dbReference type="SAM" id="MobiDB-lite"/>
    </source>
</evidence>
<dbReference type="InterPro" id="IPR009311">
    <property type="entry name" value="IFI6/IFI27-like"/>
</dbReference>
<dbReference type="GO" id="GO:0001836">
    <property type="term" value="P:release of cytochrome c from mitochondria"/>
    <property type="evidence" value="ECO:0007669"/>
    <property type="project" value="TreeGrafter"/>
</dbReference>
<proteinExistence type="inferred from homology"/>
<evidence type="ECO:0000313" key="7">
    <source>
        <dbReference type="Ensembl" id="ENSNVIP00000007306.1"/>
    </source>
</evidence>
<evidence type="ECO:0000256" key="1">
    <source>
        <dbReference type="ARBA" id="ARBA00004141"/>
    </source>
</evidence>
<dbReference type="AlphaFoldDB" id="A0A8C7ALB3"/>
<comment type="similarity">
    <text evidence="2">Belongs to the IFI6/IFI27 family.</text>
</comment>
<feature type="region of interest" description="Disordered" evidence="6">
    <location>
        <begin position="86"/>
        <end position="114"/>
    </location>
</feature>
<dbReference type="Pfam" id="PF06140">
    <property type="entry name" value="Ifi-6-16"/>
    <property type="match status" value="1"/>
</dbReference>
<keyword evidence="5" id="KW-0472">Membrane</keyword>
<protein>
    <submittedName>
        <fullName evidence="7">Uncharacterized protein</fullName>
    </submittedName>
</protein>
<keyword evidence="4" id="KW-1133">Transmembrane helix</keyword>
<dbReference type="Ensembl" id="ENSNVIT00000008551.1">
    <property type="protein sequence ID" value="ENSNVIP00000007306.1"/>
    <property type="gene ID" value="ENSNVIG00000005814.1"/>
</dbReference>
<evidence type="ECO:0000256" key="3">
    <source>
        <dbReference type="ARBA" id="ARBA00022692"/>
    </source>
</evidence>
<dbReference type="GO" id="GO:0097193">
    <property type="term" value="P:intrinsic apoptotic signaling pathway"/>
    <property type="evidence" value="ECO:0007669"/>
    <property type="project" value="TreeGrafter"/>
</dbReference>
<dbReference type="GO" id="GO:0031966">
    <property type="term" value="C:mitochondrial membrane"/>
    <property type="evidence" value="ECO:0007669"/>
    <property type="project" value="TreeGrafter"/>
</dbReference>